<accession>A0A7X1E2Q3</accession>
<protein>
    <submittedName>
        <fullName evidence="2">NAD(P)-dependent oxidoreductase</fullName>
    </submittedName>
</protein>
<organism evidence="2 3">
    <name type="scientific">Puniceicoccus vermicola</name>
    <dbReference type="NCBI Taxonomy" id="388746"/>
    <lineage>
        <taxon>Bacteria</taxon>
        <taxon>Pseudomonadati</taxon>
        <taxon>Verrucomicrobiota</taxon>
        <taxon>Opitutia</taxon>
        <taxon>Puniceicoccales</taxon>
        <taxon>Puniceicoccaceae</taxon>
        <taxon>Puniceicoccus</taxon>
    </lineage>
</organism>
<dbReference type="InterPro" id="IPR036291">
    <property type="entry name" value="NAD(P)-bd_dom_sf"/>
</dbReference>
<dbReference type="Gene3D" id="3.40.50.720">
    <property type="entry name" value="NAD(P)-binding Rossmann-like Domain"/>
    <property type="match status" value="1"/>
</dbReference>
<evidence type="ECO:0000313" key="2">
    <source>
        <dbReference type="EMBL" id="MBC2600246.1"/>
    </source>
</evidence>
<sequence length="200" mass="22038">MLGRNIVIVGGCGLIGRKLKKEWPDAVWVDRFQGADFVCDLGCLNGKNSAFHSILQVAEVVIHLATSADPEEPESIHFQLVVDTAKLVAACDAANVQKLIIASSDWAEPKAAHLRINSYGYSKRVIEAMAEMYSHCEGRLATAIRIGWVPDESVDIDEAPDWLLDNYWSDAKLIKEFSRVIRNEPNDRSKGDGEISSPSA</sequence>
<dbReference type="Proteomes" id="UP000525652">
    <property type="component" value="Unassembled WGS sequence"/>
</dbReference>
<dbReference type="RefSeq" id="WP_185691003.1">
    <property type="nucleotide sequence ID" value="NZ_JACHVA010000007.1"/>
</dbReference>
<dbReference type="SUPFAM" id="SSF51735">
    <property type="entry name" value="NAD(P)-binding Rossmann-fold domains"/>
    <property type="match status" value="1"/>
</dbReference>
<keyword evidence="3" id="KW-1185">Reference proteome</keyword>
<evidence type="ECO:0000259" key="1">
    <source>
        <dbReference type="Pfam" id="PF01370"/>
    </source>
</evidence>
<dbReference type="InterPro" id="IPR001509">
    <property type="entry name" value="Epimerase_deHydtase"/>
</dbReference>
<reference evidence="2 3" key="1">
    <citation type="submission" date="2020-07" db="EMBL/GenBank/DDBJ databases">
        <authorList>
            <person name="Feng X."/>
        </authorList>
    </citation>
    <scope>NUCLEOTIDE SEQUENCE [LARGE SCALE GENOMIC DNA]</scope>
    <source>
        <strain evidence="2 3">JCM14086</strain>
    </source>
</reference>
<proteinExistence type="predicted"/>
<evidence type="ECO:0000313" key="3">
    <source>
        <dbReference type="Proteomes" id="UP000525652"/>
    </source>
</evidence>
<feature type="domain" description="NAD-dependent epimerase/dehydratase" evidence="1">
    <location>
        <begin position="6"/>
        <end position="145"/>
    </location>
</feature>
<name>A0A7X1E2Q3_9BACT</name>
<dbReference type="EMBL" id="JACHVA010000007">
    <property type="protein sequence ID" value="MBC2600246.1"/>
    <property type="molecule type" value="Genomic_DNA"/>
</dbReference>
<dbReference type="AlphaFoldDB" id="A0A7X1E2Q3"/>
<comment type="caution">
    <text evidence="2">The sequence shown here is derived from an EMBL/GenBank/DDBJ whole genome shotgun (WGS) entry which is preliminary data.</text>
</comment>
<gene>
    <name evidence="2" type="ORF">H5P30_00460</name>
</gene>
<dbReference type="Pfam" id="PF01370">
    <property type="entry name" value="Epimerase"/>
    <property type="match status" value="1"/>
</dbReference>